<dbReference type="AlphaFoldDB" id="A0A0A9EJ78"/>
<name>A0A0A9EJ78_ARUDO</name>
<dbReference type="EMBL" id="GBRH01199960">
    <property type="protein sequence ID" value="JAD97935.1"/>
    <property type="molecule type" value="Transcribed_RNA"/>
</dbReference>
<feature type="region of interest" description="Disordered" evidence="1">
    <location>
        <begin position="22"/>
        <end position="131"/>
    </location>
</feature>
<organism evidence="2">
    <name type="scientific">Arundo donax</name>
    <name type="common">Giant reed</name>
    <name type="synonym">Donax arundinaceus</name>
    <dbReference type="NCBI Taxonomy" id="35708"/>
    <lineage>
        <taxon>Eukaryota</taxon>
        <taxon>Viridiplantae</taxon>
        <taxon>Streptophyta</taxon>
        <taxon>Embryophyta</taxon>
        <taxon>Tracheophyta</taxon>
        <taxon>Spermatophyta</taxon>
        <taxon>Magnoliopsida</taxon>
        <taxon>Liliopsida</taxon>
        <taxon>Poales</taxon>
        <taxon>Poaceae</taxon>
        <taxon>PACMAD clade</taxon>
        <taxon>Arundinoideae</taxon>
        <taxon>Arundineae</taxon>
        <taxon>Arundo</taxon>
    </lineage>
</organism>
<protein>
    <submittedName>
        <fullName evidence="2">Uncharacterized protein</fullName>
    </submittedName>
</protein>
<feature type="region of interest" description="Disordered" evidence="1">
    <location>
        <begin position="188"/>
        <end position="244"/>
    </location>
</feature>
<sequence length="244" mass="25279">MPELERMESSDVVAVLLSTVRLPMMPSMPSAAPPPAASSMSRMDSASKPSSSKSISPSSSTVSGLAGDGAGSRKSRNTLLTGAGDEQFLAPDDGLCGCAGGMSRSRNAESPRTGSGGRRSEERSNAAARPESCLAGGRGAVLGLFLTGKTEGWMDASSATASLYAWFGRFRGARARFSDTDVADDDAFDASDSVDDGDECTGRSGDECDPGDAAAFTMSRSSRRPVGMQEDDIATPQQELLLIK</sequence>
<reference evidence="2" key="2">
    <citation type="journal article" date="2015" name="Data Brief">
        <title>Shoot transcriptome of the giant reed, Arundo donax.</title>
        <authorList>
            <person name="Barrero R.A."/>
            <person name="Guerrero F.D."/>
            <person name="Moolhuijzen P."/>
            <person name="Goolsby J.A."/>
            <person name="Tidwell J."/>
            <person name="Bellgard S.E."/>
            <person name="Bellgard M.I."/>
        </authorList>
    </citation>
    <scope>NUCLEOTIDE SEQUENCE</scope>
    <source>
        <tissue evidence="2">Shoot tissue taken approximately 20 cm above the soil surface</tissue>
    </source>
</reference>
<proteinExistence type="predicted"/>
<feature type="compositionally biased region" description="Low complexity" evidence="1">
    <location>
        <begin position="37"/>
        <end position="60"/>
    </location>
</feature>
<accession>A0A0A9EJ78</accession>
<evidence type="ECO:0000256" key="1">
    <source>
        <dbReference type="SAM" id="MobiDB-lite"/>
    </source>
</evidence>
<evidence type="ECO:0000313" key="2">
    <source>
        <dbReference type="EMBL" id="JAD97935.1"/>
    </source>
</evidence>
<reference evidence="2" key="1">
    <citation type="submission" date="2014-09" db="EMBL/GenBank/DDBJ databases">
        <authorList>
            <person name="Magalhaes I.L.F."/>
            <person name="Oliveira U."/>
            <person name="Santos F.R."/>
            <person name="Vidigal T.H.D.A."/>
            <person name="Brescovit A.D."/>
            <person name="Santos A.J."/>
        </authorList>
    </citation>
    <scope>NUCLEOTIDE SEQUENCE</scope>
    <source>
        <tissue evidence="2">Shoot tissue taken approximately 20 cm above the soil surface</tissue>
    </source>
</reference>
<feature type="compositionally biased region" description="Acidic residues" evidence="1">
    <location>
        <begin position="188"/>
        <end position="199"/>
    </location>
</feature>